<dbReference type="PANTHER" id="PTHR40394:SF2">
    <property type="entry name" value="QUINOL:CYTOCHROME C OXIDOREDUCTASE MEMBRANE PROTEIN"/>
    <property type="match status" value="1"/>
</dbReference>
<dbReference type="InterPro" id="IPR021776">
    <property type="entry name" value="ActD"/>
</dbReference>
<evidence type="ECO:0000256" key="5">
    <source>
        <dbReference type="SAM" id="Phobius"/>
    </source>
</evidence>
<feature type="transmembrane region" description="Helical" evidence="5">
    <location>
        <begin position="191"/>
        <end position="210"/>
    </location>
</feature>
<dbReference type="InterPro" id="IPR036909">
    <property type="entry name" value="Cyt_c-like_dom_sf"/>
</dbReference>
<dbReference type="Pfam" id="PF13442">
    <property type="entry name" value="Cytochrome_CBB3"/>
    <property type="match status" value="1"/>
</dbReference>
<dbReference type="PROSITE" id="PS51007">
    <property type="entry name" value="CYTC"/>
    <property type="match status" value="1"/>
</dbReference>
<feature type="domain" description="Cytochrome c" evidence="6">
    <location>
        <begin position="279"/>
        <end position="363"/>
    </location>
</feature>
<accession>A0A7V2ZK27</accession>
<keyword evidence="5" id="KW-0472">Membrane</keyword>
<evidence type="ECO:0000256" key="2">
    <source>
        <dbReference type="ARBA" id="ARBA00022723"/>
    </source>
</evidence>
<keyword evidence="3 4" id="KW-0408">Iron</keyword>
<dbReference type="EMBL" id="DSUJ01000008">
    <property type="protein sequence ID" value="HFI91479.1"/>
    <property type="molecule type" value="Genomic_DNA"/>
</dbReference>
<gene>
    <name evidence="7" type="ORF">ENS31_08135</name>
</gene>
<keyword evidence="2 4" id="KW-0479">Metal-binding</keyword>
<evidence type="ECO:0000259" key="6">
    <source>
        <dbReference type="PROSITE" id="PS51007"/>
    </source>
</evidence>
<dbReference type="GO" id="GO:0046872">
    <property type="term" value="F:metal ion binding"/>
    <property type="evidence" value="ECO:0007669"/>
    <property type="project" value="UniProtKB-KW"/>
</dbReference>
<protein>
    <submittedName>
        <fullName evidence="7">DUF3341 domain-containing protein</fullName>
    </submittedName>
</protein>
<dbReference type="GO" id="GO:0009055">
    <property type="term" value="F:electron transfer activity"/>
    <property type="evidence" value="ECO:0007669"/>
    <property type="project" value="InterPro"/>
</dbReference>
<dbReference type="InterPro" id="IPR009056">
    <property type="entry name" value="Cyt_c-like_dom"/>
</dbReference>
<dbReference type="Gene3D" id="1.10.760.10">
    <property type="entry name" value="Cytochrome c-like domain"/>
    <property type="match status" value="1"/>
</dbReference>
<evidence type="ECO:0000256" key="1">
    <source>
        <dbReference type="ARBA" id="ARBA00022617"/>
    </source>
</evidence>
<feature type="transmembrane region" description="Helical" evidence="5">
    <location>
        <begin position="55"/>
        <end position="76"/>
    </location>
</feature>
<organism evidence="7">
    <name type="scientific">Ignavibacterium album</name>
    <dbReference type="NCBI Taxonomy" id="591197"/>
    <lineage>
        <taxon>Bacteria</taxon>
        <taxon>Pseudomonadati</taxon>
        <taxon>Ignavibacteriota</taxon>
        <taxon>Ignavibacteria</taxon>
        <taxon>Ignavibacteriales</taxon>
        <taxon>Ignavibacteriaceae</taxon>
        <taxon>Ignavibacterium</taxon>
    </lineage>
</organism>
<sequence>MNKKLYGFAALFKTPDEIIEAAQKTAEAGYQKYDVHSPYPLHGIERAMKLKPSKLGFITLVFGLTGSAVALLLMYWTMSIDYPMIIGGKPFFALPAFVPITFELTVLLATLATVIGMITFFFRFPENDHPLHDTEYMKKVSCDHYGLVIEAKDKLFDENKVREFLNSLRPISIEEIYSPEKETYSVLEPKFVTFLIIVGVVTSAATYFVLNKLLYMQPYTWMMEQPKLNPQKTSNLFADGFGMRNPVQGTVARGFLPYPYMGQNNPPEVLQNPFLPTKENLKLGEQKFLTFCSPCHGNFGDGDSRLRGQFPNPPSLHSTRAREFSDGMIYHIITNGQNVMPSYASQITREERWAIVNYIRVLQRSKNAKSSDLQAVNKETGNNASN</sequence>
<proteinExistence type="predicted"/>
<dbReference type="SUPFAM" id="SSF46626">
    <property type="entry name" value="Cytochrome c"/>
    <property type="match status" value="1"/>
</dbReference>
<dbReference type="Pfam" id="PF11821">
    <property type="entry name" value="ActD"/>
    <property type="match status" value="1"/>
</dbReference>
<keyword evidence="5" id="KW-1133">Transmembrane helix</keyword>
<evidence type="ECO:0000256" key="3">
    <source>
        <dbReference type="ARBA" id="ARBA00023004"/>
    </source>
</evidence>
<dbReference type="GO" id="GO:0020037">
    <property type="term" value="F:heme binding"/>
    <property type="evidence" value="ECO:0007669"/>
    <property type="project" value="InterPro"/>
</dbReference>
<keyword evidence="1 4" id="KW-0349">Heme</keyword>
<feature type="transmembrane region" description="Helical" evidence="5">
    <location>
        <begin position="96"/>
        <end position="122"/>
    </location>
</feature>
<evidence type="ECO:0000313" key="7">
    <source>
        <dbReference type="EMBL" id="HFI91479.1"/>
    </source>
</evidence>
<name>A0A7V2ZK27_9BACT</name>
<keyword evidence="5" id="KW-0812">Transmembrane</keyword>
<evidence type="ECO:0000256" key="4">
    <source>
        <dbReference type="PROSITE-ProRule" id="PRU00433"/>
    </source>
</evidence>
<dbReference type="AlphaFoldDB" id="A0A7V2ZK27"/>
<comment type="caution">
    <text evidence="7">The sequence shown here is derived from an EMBL/GenBank/DDBJ whole genome shotgun (WGS) entry which is preliminary data.</text>
</comment>
<reference evidence="7" key="1">
    <citation type="journal article" date="2020" name="mSystems">
        <title>Genome- and Community-Level Interaction Insights into Carbon Utilization and Element Cycling Functions of Hydrothermarchaeota in Hydrothermal Sediment.</title>
        <authorList>
            <person name="Zhou Z."/>
            <person name="Liu Y."/>
            <person name="Xu W."/>
            <person name="Pan J."/>
            <person name="Luo Z.H."/>
            <person name="Li M."/>
        </authorList>
    </citation>
    <scope>NUCLEOTIDE SEQUENCE [LARGE SCALE GENOMIC DNA]</scope>
    <source>
        <strain evidence="7">SpSt-479</strain>
    </source>
</reference>
<dbReference type="PANTHER" id="PTHR40394">
    <property type="entry name" value="LIPOPROTEIN-RELATED"/>
    <property type="match status" value="1"/>
</dbReference>